<evidence type="ECO:0000256" key="6">
    <source>
        <dbReference type="ARBA" id="ARBA00023125"/>
    </source>
</evidence>
<gene>
    <name evidence="9" type="ORF">SAMN02745824_1833</name>
</gene>
<dbReference type="InterPro" id="IPR003738">
    <property type="entry name" value="SRAP"/>
</dbReference>
<keyword evidence="10" id="KW-1185">Reference proteome</keyword>
<dbReference type="Gene3D" id="3.90.1680.10">
    <property type="entry name" value="SOS response associated peptidase-like"/>
    <property type="match status" value="1"/>
</dbReference>
<dbReference type="GO" id="GO:0003697">
    <property type="term" value="F:single-stranded DNA binding"/>
    <property type="evidence" value="ECO:0007669"/>
    <property type="project" value="InterPro"/>
</dbReference>
<dbReference type="GO" id="GO:0106300">
    <property type="term" value="P:protein-DNA covalent cross-linking repair"/>
    <property type="evidence" value="ECO:0007669"/>
    <property type="project" value="InterPro"/>
</dbReference>
<dbReference type="EMBL" id="FSQW01000001">
    <property type="protein sequence ID" value="SIN68777.1"/>
    <property type="molecule type" value="Genomic_DNA"/>
</dbReference>
<keyword evidence="6" id="KW-0238">DNA-binding</keyword>
<organism evidence="9 10">
    <name type="scientific">Parasphingorhabdus marina DSM 22363</name>
    <dbReference type="NCBI Taxonomy" id="1123272"/>
    <lineage>
        <taxon>Bacteria</taxon>
        <taxon>Pseudomonadati</taxon>
        <taxon>Pseudomonadota</taxon>
        <taxon>Alphaproteobacteria</taxon>
        <taxon>Sphingomonadales</taxon>
        <taxon>Sphingomonadaceae</taxon>
        <taxon>Parasphingorhabdus</taxon>
    </lineage>
</organism>
<dbReference type="GO" id="GO:0016829">
    <property type="term" value="F:lyase activity"/>
    <property type="evidence" value="ECO:0007669"/>
    <property type="project" value="UniProtKB-KW"/>
</dbReference>
<dbReference type="InterPro" id="IPR036590">
    <property type="entry name" value="SRAP-like"/>
</dbReference>
<evidence type="ECO:0000313" key="10">
    <source>
        <dbReference type="Proteomes" id="UP000185192"/>
    </source>
</evidence>
<sequence length="237" mass="26626">MCGRKYADEDLNWAEYREALSIISPAPQDNFPPNYNIAPTIEVPVGFSRSDETGRRYRVLERMRWGLIPHWAKDLKIGAKMINARSETLTEKPSFAPLVKDNRCIIPVSGFYEWQRSGSGKSAEKQAYKIPRSDGKPMLLGGLWTAHPGFEIRSYSVITTAATPAFEPIHHRLPLILEEDAVDCWLDGDWDNAKSLIHPAEAEISPVKISNDVGNVRNNGPELLNPLAQDSLFPEEN</sequence>
<keyword evidence="4 8" id="KW-0378">Hydrolase</keyword>
<name>A0A1N6DDH7_9SPHN</name>
<dbReference type="PANTHER" id="PTHR13604:SF0">
    <property type="entry name" value="ABASIC SITE PROCESSING PROTEIN HMCES"/>
    <property type="match status" value="1"/>
</dbReference>
<evidence type="ECO:0000256" key="8">
    <source>
        <dbReference type="RuleBase" id="RU364100"/>
    </source>
</evidence>
<evidence type="ECO:0000313" key="9">
    <source>
        <dbReference type="EMBL" id="SIN68777.1"/>
    </source>
</evidence>
<evidence type="ECO:0000256" key="1">
    <source>
        <dbReference type="ARBA" id="ARBA00008136"/>
    </source>
</evidence>
<keyword evidence="3" id="KW-0227">DNA damage</keyword>
<evidence type="ECO:0000256" key="4">
    <source>
        <dbReference type="ARBA" id="ARBA00022801"/>
    </source>
</evidence>
<reference evidence="10" key="1">
    <citation type="submission" date="2016-11" db="EMBL/GenBank/DDBJ databases">
        <authorList>
            <person name="Varghese N."/>
            <person name="Submissions S."/>
        </authorList>
    </citation>
    <scope>NUCLEOTIDE SEQUENCE [LARGE SCALE GENOMIC DNA]</scope>
    <source>
        <strain evidence="10">DSM 22363</strain>
    </source>
</reference>
<dbReference type="RefSeq" id="WP_074204699.1">
    <property type="nucleotide sequence ID" value="NZ_FSQW01000001.1"/>
</dbReference>
<dbReference type="STRING" id="1123272.SAMN02745824_1833"/>
<dbReference type="GO" id="GO:0008233">
    <property type="term" value="F:peptidase activity"/>
    <property type="evidence" value="ECO:0007669"/>
    <property type="project" value="UniProtKB-KW"/>
</dbReference>
<dbReference type="SUPFAM" id="SSF143081">
    <property type="entry name" value="BB1717-like"/>
    <property type="match status" value="1"/>
</dbReference>
<evidence type="ECO:0000256" key="5">
    <source>
        <dbReference type="ARBA" id="ARBA00023124"/>
    </source>
</evidence>
<evidence type="ECO:0000256" key="2">
    <source>
        <dbReference type="ARBA" id="ARBA00022670"/>
    </source>
</evidence>
<proteinExistence type="inferred from homology"/>
<dbReference type="AlphaFoldDB" id="A0A1N6DDH7"/>
<dbReference type="Proteomes" id="UP000185192">
    <property type="component" value="Unassembled WGS sequence"/>
</dbReference>
<evidence type="ECO:0000256" key="7">
    <source>
        <dbReference type="ARBA" id="ARBA00023239"/>
    </source>
</evidence>
<keyword evidence="7" id="KW-0456">Lyase</keyword>
<keyword evidence="2 8" id="KW-0645">Protease</keyword>
<dbReference type="GO" id="GO:0006508">
    <property type="term" value="P:proteolysis"/>
    <property type="evidence" value="ECO:0007669"/>
    <property type="project" value="UniProtKB-KW"/>
</dbReference>
<keyword evidence="5" id="KW-0190">Covalent protein-DNA linkage</keyword>
<dbReference type="PANTHER" id="PTHR13604">
    <property type="entry name" value="DC12-RELATED"/>
    <property type="match status" value="1"/>
</dbReference>
<protein>
    <recommendedName>
        <fullName evidence="8">Abasic site processing protein</fullName>
        <ecNumber evidence="8">3.4.-.-</ecNumber>
    </recommendedName>
</protein>
<evidence type="ECO:0000256" key="3">
    <source>
        <dbReference type="ARBA" id="ARBA00022763"/>
    </source>
</evidence>
<comment type="similarity">
    <text evidence="1 8">Belongs to the SOS response-associated peptidase family.</text>
</comment>
<dbReference type="OrthoDB" id="9782620at2"/>
<dbReference type="Pfam" id="PF02586">
    <property type="entry name" value="SRAP"/>
    <property type="match status" value="1"/>
</dbReference>
<dbReference type="EC" id="3.4.-.-" evidence="8"/>
<accession>A0A1N6DDH7</accession>